<dbReference type="Pfam" id="PF25799">
    <property type="entry name" value="prePAAR_I"/>
    <property type="match status" value="1"/>
</dbReference>
<dbReference type="Proteomes" id="UP000302163">
    <property type="component" value="Chromosome"/>
</dbReference>
<evidence type="ECO:0000256" key="1">
    <source>
        <dbReference type="ARBA" id="ARBA00022737"/>
    </source>
</evidence>
<gene>
    <name evidence="6" type="ORF">FEM41_16135</name>
</gene>
<evidence type="ECO:0000259" key="5">
    <source>
        <dbReference type="Pfam" id="PF25799"/>
    </source>
</evidence>
<dbReference type="PANTHER" id="PTHR32305">
    <property type="match status" value="1"/>
</dbReference>
<dbReference type="InterPro" id="IPR031325">
    <property type="entry name" value="RHS_repeat"/>
</dbReference>
<sequence>MFEAARVDDQIGHSHALAGLIGGTIVGGLLAAAGGFASRALLIAGMGASCLGVGLLLVGAALLVGWASLELGTSARDSMAQSGADSLSPEGPIVTGARDVFINDKPAAIATTSMVACGRDGPSMQMAQGSSKVIINDMPASRKGDKTNCDAQVMEGSANVIIGGEAVTTLPITPEVSENWYKASDLTLFFASLAGFGGAGAAAGKLAKLIQKMPGIGKLSRILCRGSSLLIGATAVGIVARPVEIISGQKFLSDDDELDFVLPSALPVRWQRYWRSGNPGDSVLGRGWNLFWETSLERHEEGLVWRSPEGDYISFPLVEKGHRTWCQPEKRWLEHHRDGHWTVYDISGEVWHYSALSGEGRATLTHIADPCGNRTDFEWRDDGRLQALTDSVGQRVICRYRDGRLSGAWLDDEICLAGYDYDGEGQLITVTGRGGSVLRRFGWADGLMISHEDGNGLRSDYQWQEIDSLPRVVVYSNSAGERLNFSYNFETGVRSVEREDGARAAWLVDDDDNVACYTDFDGRQTHLLYEQGELNAVLLPGGAMRKSQWDDYGRMLSETDELEHTTLYQWHRQSDRMARITGPDGASESAQWDERLRLISETDAAGAITRYHYPNAETSLPERITDPLGGEVQLRWNRQGLVTQRTDCSGSVTTFDYDRFGQLLSSTDAEGNTTRREWNAAGQLVAIELPDGSRETLRWNAHGQIERWRDALESEVRLRWNALGQPVSMTDRLNRTRRWHYDPRGNLTRLENGNGADYRFEYDPLGRPQREIRPDETSRQFSYDEAGWLSMVRHGGQPDADGEQPVEVHLYRHDAAGQLIWRAHDHAGFHYTRDELGRLIGVERRPTDAGAALGIEFDSVTLRYDKAGNLCEEAGAGGALGYDYDVLGNLSALTLPEGQQLSWLRYGSGHVSAVKFGQRLVSEFTRDRLHRELSRSQGARLQTRGYDALGRRTRQRSQLTGEVTLPEQQLLERLYRYSGRGELTSVSDTLRGELHFGYDAEGRLLKHNEPSQGLTALKFSYDDADNLLERDAMMPPQPVSNNRLGQWQNLFFRYDARGNLIQRRHGLHQQHYSYDADNRLIAASGTGPEGKFTARYRYDALGRRIAKAVTTQRGTVETRFLWEGWRLLQSREGERCATYLYDPNETWSPLARVDHPAQAQDGECYWFTADLNGAPLEATDADGAVRWSGQYGSFGEVSHQTAESWALRQGKPTINQPLRYAGQYADSETGLHYNLFRYYDPGVGRFTTQDPIGLQGGLNLYQYAPNPLGWVDPLGLYKGEGQRGLGKYHVFHEHRLGPSEYTLTDKEHFSRANESVHQRLQVDSEFKRELQTKYPGVVEHVQPMRNGKYRGSSPKGMTWHHGDTPGSLQLADFNDHKSYHKIYHPDGTGGRNKWGGGTACRK</sequence>
<dbReference type="KEGG" id="izh:FEM41_16135"/>
<feature type="domain" description="Double-stranded DNA deaminase toxin A prePAAR motif" evidence="5">
    <location>
        <begin position="1"/>
        <end position="56"/>
    </location>
</feature>
<name>A0A4P8YM06_9ENTR</name>
<feature type="domain" description="Teneurin-like YD-shell" evidence="4">
    <location>
        <begin position="696"/>
        <end position="841"/>
    </location>
</feature>
<dbReference type="InterPro" id="IPR056823">
    <property type="entry name" value="TEN-like_YD-shell"/>
</dbReference>
<feature type="domain" description="DUF6531" evidence="3">
    <location>
        <begin position="241"/>
        <end position="315"/>
    </location>
</feature>
<accession>A0A4P8YM06</accession>
<feature type="domain" description="Teneurin-like YD-shell" evidence="4">
    <location>
        <begin position="968"/>
        <end position="1250"/>
    </location>
</feature>
<reference evidence="6 7" key="1">
    <citation type="submission" date="2019-05" db="EMBL/GenBank/DDBJ databases">
        <title>Complete genome sequence of Izhakiella calystegiae KSNA2, an endophyte isolated from beach morning glory (Calystegia soldanella).</title>
        <authorList>
            <person name="Jiang L."/>
            <person name="Jeong J.C."/>
            <person name="Kim C.Y."/>
            <person name="Kim D.H."/>
            <person name="Kim S.W."/>
            <person name="Lee j."/>
        </authorList>
    </citation>
    <scope>NUCLEOTIDE SEQUENCE [LARGE SCALE GENOMIC DNA]</scope>
    <source>
        <strain evidence="6 7">KSNA2</strain>
    </source>
</reference>
<dbReference type="Gene3D" id="2.180.10.10">
    <property type="entry name" value="RHS repeat-associated core"/>
    <property type="match status" value="3"/>
</dbReference>
<evidence type="ECO:0000256" key="2">
    <source>
        <dbReference type="SAM" id="Phobius"/>
    </source>
</evidence>
<dbReference type="OrthoDB" id="6043530at2"/>
<organism evidence="6 7">
    <name type="scientific">Jejubacter calystegiae</name>
    <dbReference type="NCBI Taxonomy" id="2579935"/>
    <lineage>
        <taxon>Bacteria</taxon>
        <taxon>Pseudomonadati</taxon>
        <taxon>Pseudomonadota</taxon>
        <taxon>Gammaproteobacteria</taxon>
        <taxon>Enterobacterales</taxon>
        <taxon>Enterobacteriaceae</taxon>
        <taxon>Jejubacter</taxon>
    </lineage>
</organism>
<dbReference type="Pfam" id="PF25023">
    <property type="entry name" value="TEN_YD-shell"/>
    <property type="match status" value="2"/>
</dbReference>
<dbReference type="InterPro" id="IPR045351">
    <property type="entry name" value="DUF6531"/>
</dbReference>
<keyword evidence="1" id="KW-0677">Repeat</keyword>
<dbReference type="NCBIfam" id="TIGR01643">
    <property type="entry name" value="YD_repeat_2x"/>
    <property type="match status" value="3"/>
</dbReference>
<protein>
    <submittedName>
        <fullName evidence="6">Type IV secretion protein Rhs</fullName>
    </submittedName>
</protein>
<dbReference type="InterPro" id="IPR006530">
    <property type="entry name" value="YD"/>
</dbReference>
<dbReference type="InterPro" id="IPR008727">
    <property type="entry name" value="PAAR_motif"/>
</dbReference>
<dbReference type="Pfam" id="PF14414">
    <property type="entry name" value="WHH"/>
    <property type="match status" value="1"/>
</dbReference>
<evidence type="ECO:0000259" key="4">
    <source>
        <dbReference type="Pfam" id="PF25023"/>
    </source>
</evidence>
<dbReference type="InterPro" id="IPR057925">
    <property type="entry name" value="prePAAR_DddA"/>
</dbReference>
<dbReference type="NCBIfam" id="TIGR03696">
    <property type="entry name" value="Rhs_assc_core"/>
    <property type="match status" value="1"/>
</dbReference>
<feature type="transmembrane region" description="Helical" evidence="2">
    <location>
        <begin position="12"/>
        <end position="33"/>
    </location>
</feature>
<evidence type="ECO:0000313" key="7">
    <source>
        <dbReference type="Proteomes" id="UP000302163"/>
    </source>
</evidence>
<dbReference type="PANTHER" id="PTHR32305:SF15">
    <property type="entry name" value="PROTEIN RHSA-RELATED"/>
    <property type="match status" value="1"/>
</dbReference>
<feature type="transmembrane region" description="Helical" evidence="2">
    <location>
        <begin position="40"/>
        <end position="69"/>
    </location>
</feature>
<dbReference type="InterPro" id="IPR050708">
    <property type="entry name" value="T6SS_VgrG/RHS"/>
</dbReference>
<keyword evidence="2" id="KW-0812">Transmembrane</keyword>
<dbReference type="InterPro" id="IPR022385">
    <property type="entry name" value="Rhs_assc_core"/>
</dbReference>
<dbReference type="Pfam" id="PF20148">
    <property type="entry name" value="DUF6531"/>
    <property type="match status" value="1"/>
</dbReference>
<dbReference type="RefSeq" id="WP_138097223.1">
    <property type="nucleotide sequence ID" value="NZ_CP040428.1"/>
</dbReference>
<dbReference type="Pfam" id="PF05593">
    <property type="entry name" value="RHS_repeat"/>
    <property type="match status" value="1"/>
</dbReference>
<dbReference type="InterPro" id="IPR032869">
    <property type="entry name" value="WHH_dom_containing"/>
</dbReference>
<keyword evidence="2" id="KW-0472">Membrane</keyword>
<keyword evidence="2" id="KW-1133">Transmembrane helix</keyword>
<evidence type="ECO:0000259" key="3">
    <source>
        <dbReference type="Pfam" id="PF20148"/>
    </source>
</evidence>
<keyword evidence="7" id="KW-1185">Reference proteome</keyword>
<dbReference type="Gene3D" id="2.60.200.60">
    <property type="match status" value="1"/>
</dbReference>
<dbReference type="SUPFAM" id="SSF82171">
    <property type="entry name" value="DPP6 N-terminal domain-like"/>
    <property type="match status" value="1"/>
</dbReference>
<dbReference type="CDD" id="cd14742">
    <property type="entry name" value="PAAR_RHS"/>
    <property type="match status" value="1"/>
</dbReference>
<proteinExistence type="predicted"/>
<dbReference type="Pfam" id="PF05488">
    <property type="entry name" value="PAAR_motif"/>
    <property type="match status" value="1"/>
</dbReference>
<dbReference type="EMBL" id="CP040428">
    <property type="protein sequence ID" value="QCT21066.1"/>
    <property type="molecule type" value="Genomic_DNA"/>
</dbReference>
<evidence type="ECO:0000313" key="6">
    <source>
        <dbReference type="EMBL" id="QCT21066.1"/>
    </source>
</evidence>